<dbReference type="GO" id="GO:0045505">
    <property type="term" value="F:dynein intermediate chain binding"/>
    <property type="evidence" value="ECO:0007669"/>
    <property type="project" value="InterPro"/>
</dbReference>
<accession>A0A167FIR8</accession>
<dbReference type="AlphaFoldDB" id="A0A167FIR8"/>
<evidence type="ECO:0000313" key="16">
    <source>
        <dbReference type="EMBL" id="ANB15355.1"/>
    </source>
</evidence>
<dbReference type="GO" id="GO:0072384">
    <property type="term" value="P:organelle transport along microtubule"/>
    <property type="evidence" value="ECO:0007669"/>
    <property type="project" value="UniProtKB-ARBA"/>
</dbReference>
<dbReference type="RefSeq" id="XP_018737832.1">
    <property type="nucleotide sequence ID" value="XM_018879966.1"/>
</dbReference>
<dbReference type="Pfam" id="PF12781">
    <property type="entry name" value="AAA_9"/>
    <property type="match status" value="1"/>
</dbReference>
<evidence type="ECO:0000256" key="5">
    <source>
        <dbReference type="ARBA" id="ARBA00022701"/>
    </source>
</evidence>
<dbReference type="PANTHER" id="PTHR45703:SF36">
    <property type="entry name" value="DYNEIN HEAVY CHAIN, CYTOPLASMIC"/>
    <property type="match status" value="1"/>
</dbReference>
<dbReference type="GO" id="GO:0007097">
    <property type="term" value="P:nuclear migration"/>
    <property type="evidence" value="ECO:0007669"/>
    <property type="project" value="UniProtKB-ARBA"/>
</dbReference>
<evidence type="ECO:0000259" key="14">
    <source>
        <dbReference type="Pfam" id="PF12780"/>
    </source>
</evidence>
<dbReference type="InterPro" id="IPR027417">
    <property type="entry name" value="P-loop_NTPase"/>
</dbReference>
<evidence type="ECO:0000256" key="6">
    <source>
        <dbReference type="ARBA" id="ARBA00022741"/>
    </source>
</evidence>
<keyword evidence="10" id="KW-0505">Motor protein</keyword>
<comment type="similarity">
    <text evidence="2">Belongs to the dynein heavy chain family.</text>
</comment>
<evidence type="ECO:0000256" key="7">
    <source>
        <dbReference type="ARBA" id="ARBA00022840"/>
    </source>
</evidence>
<keyword evidence="8" id="KW-0243">Dynein</keyword>
<dbReference type="InterPro" id="IPR024743">
    <property type="entry name" value="Dynein_HC_stalk"/>
</dbReference>
<evidence type="ECO:0000256" key="1">
    <source>
        <dbReference type="ARBA" id="ARBA00004245"/>
    </source>
</evidence>
<feature type="coiled-coil region" evidence="12">
    <location>
        <begin position="272"/>
        <end position="306"/>
    </location>
</feature>
<evidence type="ECO:0000256" key="3">
    <source>
        <dbReference type="ARBA" id="ARBA00022197"/>
    </source>
</evidence>
<evidence type="ECO:0000256" key="2">
    <source>
        <dbReference type="ARBA" id="ARBA00008887"/>
    </source>
</evidence>
<keyword evidence="6" id="KW-0547">Nucleotide-binding</keyword>
<dbReference type="FunFam" id="1.20.920.20:FF:000002">
    <property type="entry name" value="Cytoplasmic dynein 1 heavy chain"/>
    <property type="match status" value="1"/>
</dbReference>
<protein>
    <recommendedName>
        <fullName evidence="3">Dynein heavy chain, cytoplasmic</fullName>
    </recommendedName>
</protein>
<comment type="subcellular location">
    <subcellularLocation>
        <location evidence="1">Cytoplasm</location>
        <location evidence="1">Cytoskeleton</location>
    </subcellularLocation>
</comment>
<evidence type="ECO:0000259" key="13">
    <source>
        <dbReference type="Pfam" id="PF12777"/>
    </source>
</evidence>
<evidence type="ECO:0000256" key="4">
    <source>
        <dbReference type="ARBA" id="ARBA00022490"/>
    </source>
</evidence>
<dbReference type="Proteomes" id="UP000189580">
    <property type="component" value="Chromosome b"/>
</dbReference>
<keyword evidence="7" id="KW-0067">ATP-binding</keyword>
<keyword evidence="4" id="KW-0963">Cytoplasm</keyword>
<evidence type="ECO:0000256" key="9">
    <source>
        <dbReference type="ARBA" id="ARBA00023054"/>
    </source>
</evidence>
<dbReference type="OrthoDB" id="447173at2759"/>
<keyword evidence="5" id="KW-0493">Microtubule</keyword>
<dbReference type="GeneID" id="30034953"/>
<dbReference type="Gene3D" id="1.20.920.20">
    <property type="match status" value="1"/>
</dbReference>
<keyword evidence="17" id="KW-1185">Reference proteome</keyword>
<dbReference type="FunFam" id="3.40.50.300:FF:000122">
    <property type="entry name" value="Cytoplasmic dynein 1 heavy chain"/>
    <property type="match status" value="1"/>
</dbReference>
<dbReference type="GO" id="GO:0005524">
    <property type="term" value="F:ATP binding"/>
    <property type="evidence" value="ECO:0007669"/>
    <property type="project" value="UniProtKB-KW"/>
</dbReference>
<evidence type="ECO:0000256" key="12">
    <source>
        <dbReference type="SAM" id="Coils"/>
    </source>
</evidence>
<dbReference type="Gene3D" id="6.10.140.1060">
    <property type="match status" value="1"/>
</dbReference>
<feature type="domain" description="Dynein heavy chain AAA module D4" evidence="14">
    <location>
        <begin position="1"/>
        <end position="242"/>
    </location>
</feature>
<evidence type="ECO:0000256" key="11">
    <source>
        <dbReference type="ARBA" id="ARBA00023212"/>
    </source>
</evidence>
<dbReference type="EMBL" id="CP014503">
    <property type="protein sequence ID" value="ANB15355.1"/>
    <property type="molecule type" value="Genomic_DNA"/>
</dbReference>
<dbReference type="GO" id="GO:0030286">
    <property type="term" value="C:dynein complex"/>
    <property type="evidence" value="ECO:0007669"/>
    <property type="project" value="UniProtKB-KW"/>
</dbReference>
<dbReference type="SUPFAM" id="SSF52540">
    <property type="entry name" value="P-loop containing nucleoside triphosphate hydrolases"/>
    <property type="match status" value="1"/>
</dbReference>
<dbReference type="GO" id="GO:0005874">
    <property type="term" value="C:microtubule"/>
    <property type="evidence" value="ECO:0007669"/>
    <property type="project" value="UniProtKB-KW"/>
</dbReference>
<keyword evidence="11" id="KW-0206">Cytoskeleton</keyword>
<evidence type="ECO:0000256" key="10">
    <source>
        <dbReference type="ARBA" id="ARBA00023175"/>
    </source>
</evidence>
<organism evidence="16 17">
    <name type="scientific">Sugiyamaella lignohabitans</name>
    <dbReference type="NCBI Taxonomy" id="796027"/>
    <lineage>
        <taxon>Eukaryota</taxon>
        <taxon>Fungi</taxon>
        <taxon>Dikarya</taxon>
        <taxon>Ascomycota</taxon>
        <taxon>Saccharomycotina</taxon>
        <taxon>Dipodascomycetes</taxon>
        <taxon>Dipodascales</taxon>
        <taxon>Trichomonascaceae</taxon>
        <taxon>Sugiyamaella</taxon>
    </lineage>
</organism>
<proteinExistence type="inferred from homology"/>
<keyword evidence="9 12" id="KW-0175">Coiled coil</keyword>
<dbReference type="GO" id="GO:0051959">
    <property type="term" value="F:dynein light intermediate chain binding"/>
    <property type="evidence" value="ECO:0007669"/>
    <property type="project" value="InterPro"/>
</dbReference>
<dbReference type="GO" id="GO:0008569">
    <property type="term" value="F:minus-end-directed microtubule motor activity"/>
    <property type="evidence" value="ECO:0007669"/>
    <property type="project" value="UniProtKB-ARBA"/>
</dbReference>
<name>A0A167FIR8_9ASCO</name>
<dbReference type="Pfam" id="PF12780">
    <property type="entry name" value="AAA_8"/>
    <property type="match status" value="1"/>
</dbReference>
<dbReference type="Gene3D" id="3.40.50.300">
    <property type="entry name" value="P-loop containing nucleotide triphosphate hydrolases"/>
    <property type="match status" value="2"/>
</dbReference>
<dbReference type="InterPro" id="IPR024317">
    <property type="entry name" value="Dynein_heavy_chain_D4_dom"/>
</dbReference>
<feature type="domain" description="Dynein heavy chain ATP-binding dynein motor region" evidence="15">
    <location>
        <begin position="619"/>
        <end position="838"/>
    </location>
</feature>
<dbReference type="InterPro" id="IPR026983">
    <property type="entry name" value="DHC"/>
</dbReference>
<evidence type="ECO:0000313" key="17">
    <source>
        <dbReference type="Proteomes" id="UP000189580"/>
    </source>
</evidence>
<dbReference type="InterPro" id="IPR035706">
    <property type="entry name" value="AAA_9"/>
</dbReference>
<sequence length="1016" mass="116063">MNGIKVHQLRTSNKYSEEDFLFDLRGILKEAGCNGQKICFILDESNILETSFLERMNTLLANGEVPGLFEGDDYAALMTACKEGAMRQGLSLDSSDELYSWFTSEIVRNLHVVFTMNPPDSDLSSHITASPALFNRCVINWMGDWSDRTLYQLSSSLIEAIDVDKSDFIVPKTVKSCSLLLGIPNNFRETILHAVVYIHNCVRNIEKDIHGSVLANDVELTSGGKIMTTPGDFLDFVHHFVKIFKEKKDLLEDQQRHFNVGLDKIKGTVFKVRELRDGLAIKKAQLEQKSQEARDMLRQMVSDQNEAERKREASIEIQLALDIQEQEISKRQEVVLQDLALAEPAVLEAQKSVSNIKKQHLTELRSMGNPPEAVKLTLESVCVLLGQRTESWRDVQQYIRRDDFIASIVTFDNETQMTSQLRSYMENNYLSRPNYNFESVNRASKACGPLLQWVEAQVTYSSILEKVSPLRDEVTQLESEALQTKAQAQAISDMIEELEASIESYKDDYANLITETQTIKNEMAVVEHKVDRSVQLVDSLSAERKRWAESIKEFKDKNECLPGNSLLSAASIAYTGYFDQQVRNHLKNLWHIYLEDNGIRFEKSANLAENLTSGKQRLKWHNNSLPVDELYIENAIMIDRHSRYPFIIDPTGRIVEFLQKEHQSRKLIVTSFLNEAFVKHLESALRFGTPILIQDAEYTDPIIAQVLNKEYKKTGGRTLIDLNKQEIDFSNNFKLYLLTRDPSYIVPPHVSSRTTVINFTITRSSLENQTINMVLRTERPDIEKKRNELVRLQGEYKVHLRQLELDLLQALNNIEGDILDDDSIVGTLERVKVESSDVSRRIEETQFVMYEVESTMSEFQPLAAHSGRIFAVLEKLSLLNNYYQFSLNSFIDTIQAVLTAPTTVEKRVTQLVKGLYKEVYGRISHTLLKADKPLFVLLLIQLYGKGFDLDTFKSFRDLLAINSSTPGWLIRVGELTDAVKETVMTYDEKDIKEVVRAGHDVPDIWGESNTGEHAFN</sequence>
<reference evidence="16 17" key="1">
    <citation type="submission" date="2016-02" db="EMBL/GenBank/DDBJ databases">
        <title>Complete genome sequence and transcriptome regulation of the pentose utilising yeast Sugiyamaella lignohabitans.</title>
        <authorList>
            <person name="Bellasio M."/>
            <person name="Peymann A."/>
            <person name="Valli M."/>
            <person name="Sipitzky M."/>
            <person name="Graf A."/>
            <person name="Sauer M."/>
            <person name="Marx H."/>
            <person name="Mattanovich D."/>
        </authorList>
    </citation>
    <scope>NUCLEOTIDE SEQUENCE [LARGE SCALE GENOMIC DNA]</scope>
    <source>
        <strain evidence="16 17">CBS 10342</strain>
    </source>
</reference>
<dbReference type="Gene3D" id="1.10.8.1220">
    <property type="match status" value="1"/>
</dbReference>
<feature type="coiled-coil region" evidence="12">
    <location>
        <begin position="488"/>
        <end position="557"/>
    </location>
</feature>
<evidence type="ECO:0000259" key="15">
    <source>
        <dbReference type="Pfam" id="PF12781"/>
    </source>
</evidence>
<evidence type="ECO:0000256" key="8">
    <source>
        <dbReference type="ARBA" id="ARBA00023017"/>
    </source>
</evidence>
<dbReference type="PANTHER" id="PTHR45703">
    <property type="entry name" value="DYNEIN HEAVY CHAIN"/>
    <property type="match status" value="1"/>
</dbReference>
<dbReference type="KEGG" id="slb:AWJ20_2982"/>
<dbReference type="Pfam" id="PF12777">
    <property type="entry name" value="MT"/>
    <property type="match status" value="1"/>
</dbReference>
<gene>
    <name evidence="16" type="primary">DYN1</name>
    <name evidence="16" type="ORF">AWJ20_2982</name>
</gene>
<feature type="domain" description="Dynein heavy chain coiled coil stalk" evidence="13">
    <location>
        <begin position="259"/>
        <end position="594"/>
    </location>
</feature>